<feature type="compositionally biased region" description="Polar residues" evidence="7">
    <location>
        <begin position="194"/>
        <end position="212"/>
    </location>
</feature>
<feature type="region of interest" description="Disordered" evidence="7">
    <location>
        <begin position="629"/>
        <end position="649"/>
    </location>
</feature>
<comment type="similarity">
    <text evidence="2 6">Belongs to the enhancer of polycomb family.</text>
</comment>
<gene>
    <name evidence="9" type="ORF">ACJIZ3_001536</name>
</gene>
<keyword evidence="10" id="KW-1185">Reference proteome</keyword>
<feature type="domain" description="Tudor" evidence="8">
    <location>
        <begin position="79"/>
        <end position="137"/>
    </location>
</feature>
<dbReference type="GO" id="GO:0005634">
    <property type="term" value="C:nucleus"/>
    <property type="evidence" value="ECO:0007669"/>
    <property type="project" value="UniProtKB-SubCell"/>
</dbReference>
<name>A0ABD3U6C6_9LAMI</name>
<reference evidence="9 10" key="1">
    <citation type="submission" date="2024-12" db="EMBL/GenBank/DDBJ databases">
        <title>The unique morphological basis and parallel evolutionary history of personate flowers in Penstemon.</title>
        <authorList>
            <person name="Depatie T.H."/>
            <person name="Wessinger C.A."/>
        </authorList>
    </citation>
    <scope>NUCLEOTIDE SEQUENCE [LARGE SCALE GENOMIC DNA]</scope>
    <source>
        <strain evidence="9">WTNN_2</strain>
        <tissue evidence="9">Leaf</tissue>
    </source>
</reference>
<dbReference type="PANTHER" id="PTHR14898">
    <property type="entry name" value="ENHANCER OF POLYCOMB"/>
    <property type="match status" value="1"/>
</dbReference>
<sequence length="1324" mass="149885">MLSSRFDPSCTGFSSKKRTSTNKKPHGLSFPVSPAPDSFNQKANFSGGEESASADNTSKHPGPRKRRHYYEILPRDLETSLVLNRRIKIFWPLDESWYDGLVNNYHAETNLYHVKYDDRDEEWVDLQEEKFKLLLFPSEVPGKAKRKRHKSRDKVVHSVKTVPPPDNDRCIENNLDSEPIASWLARSTQRVKSSLKSRTSQMNLSVSQPLSSDKTDNSHSNSNVSDSHTAKNLADRESALPDKLVVDGGVDKSVLQDASSQNEIFLVYSRRKYKKRSSSTSLVPVSLPTTKADKRCEDFEKQLWSIDDKGDLSFNFMLVDSKKFRMQICLPILPFLEFSNGTEDFWLLHNILMLQHGTIVTTSPAVKMEIFLLDSTRGLRFLLFEGCLMQALAFVFLILVVFNPPDEQWNGDVQLPLTSISFRLSSVQDLRKHHVFAFYSFSELRSSKWLFLDSKLLQSCLLIKQLPVSECTYDNIKDLDNGSAQQRKSHIGLDVSSFQGCKKKFVSGILPMCFSNKACSKRMSLSTFDLAAKLGKVPQFALSFSAAPTFFRDLHLQLLMQHSFAWVNLQHLDTLCSIESSENGNQPVGENDTQFKPSLVRVEDIAAEQSFGTLETEVPVFKLSSSEHDMGTNASANNSTAKFESSQSLQLQKINRDSAGSEDTLEVIAHSNKEDPTSNSRCDSRSGGMIVDIPSLDQVDMPFDGKGCISRQTSDMEWNPLDDFVNSPNPTGSRSSSRRTRSSSISSLLGNLSPVFPDGKASFMRNGFSSGPKKPRTQVRYTLPYAGYDFSAKQKMQNKRAIPCKRIRRSSLKRLSDGSKSIQKNFELLSCSANILVTLGDKGWRECGAHVVLEVADHNEWRLAVKLSGITKYSYKVKHILQPGSTNRYSHAMMWKGGKDWLLEFPDRSQWMLFKEMHEECYNLNIRAASLKNIPIPGVQLIEENDDCGTEVTFVRNSVMYFRQVQNDVEMAMDPSRVLYDMDSDDEQWFLAYKACTDKHRCEEITEEFLEKTIGIFEKVAYIQQRDKFTDAEIEELVIGIGSAEAAKVIYEHWRQKREKKGMPLIRHLQSSHWERYQQQLKEWEHTIARGTGAISVPPPEKPPMFAFCLKPRGLDVPNKGFKQRSHRKYPVSGHHHATSGDPNNLLVSGRRSNGRTFGDGKVVYRSSLHEYKNGSPSLQASRKVLSPQDAHFSPSGVAEWNHDRKVNGNKPNKLGSNSSYYNQRTVLNGNEVQQWNIGSPVLTNQRHYYYKQGIEQLNGAELNEFQLRDVSGVAEHAVKMAKLKREKAQRLLNRADVTIHKAVVAIMTAEAIKAAHENTNGDN</sequence>
<accession>A0ABD3U6C6</accession>
<evidence type="ECO:0000256" key="4">
    <source>
        <dbReference type="ARBA" id="ARBA00023163"/>
    </source>
</evidence>
<keyword evidence="5 6" id="KW-0539">Nucleus</keyword>
<organism evidence="9 10">
    <name type="scientific">Penstemon smallii</name>
    <dbReference type="NCBI Taxonomy" id="265156"/>
    <lineage>
        <taxon>Eukaryota</taxon>
        <taxon>Viridiplantae</taxon>
        <taxon>Streptophyta</taxon>
        <taxon>Embryophyta</taxon>
        <taxon>Tracheophyta</taxon>
        <taxon>Spermatophyta</taxon>
        <taxon>Magnoliopsida</taxon>
        <taxon>eudicotyledons</taxon>
        <taxon>Gunneridae</taxon>
        <taxon>Pentapetalae</taxon>
        <taxon>asterids</taxon>
        <taxon>lamiids</taxon>
        <taxon>Lamiales</taxon>
        <taxon>Plantaginaceae</taxon>
        <taxon>Cheloneae</taxon>
        <taxon>Penstemon</taxon>
    </lineage>
</organism>
<feature type="region of interest" description="Disordered" evidence="7">
    <location>
        <begin position="718"/>
        <end position="745"/>
    </location>
</feature>
<feature type="compositionally biased region" description="Low complexity" evidence="7">
    <location>
        <begin position="726"/>
        <end position="735"/>
    </location>
</feature>
<comment type="subcellular location">
    <subcellularLocation>
        <location evidence="1 6">Nucleus</location>
    </subcellularLocation>
</comment>
<feature type="region of interest" description="Disordered" evidence="7">
    <location>
        <begin position="1"/>
        <end position="67"/>
    </location>
</feature>
<feature type="compositionally biased region" description="Basic residues" evidence="7">
    <location>
        <begin position="143"/>
        <end position="152"/>
    </location>
</feature>
<proteinExistence type="inferred from homology"/>
<evidence type="ECO:0000256" key="7">
    <source>
        <dbReference type="SAM" id="MobiDB-lite"/>
    </source>
</evidence>
<dbReference type="GO" id="GO:0035267">
    <property type="term" value="C:NuA4 histone acetyltransferase complex"/>
    <property type="evidence" value="ECO:0007669"/>
    <property type="project" value="UniProtKB-ARBA"/>
</dbReference>
<feature type="compositionally biased region" description="Polar residues" evidence="7">
    <location>
        <begin position="632"/>
        <end position="649"/>
    </location>
</feature>
<feature type="region of interest" description="Disordered" evidence="7">
    <location>
        <begin position="142"/>
        <end position="173"/>
    </location>
</feature>
<feature type="region of interest" description="Disordered" evidence="7">
    <location>
        <begin position="1123"/>
        <end position="1153"/>
    </location>
</feature>
<dbReference type="Proteomes" id="UP001634393">
    <property type="component" value="Unassembled WGS sequence"/>
</dbReference>
<evidence type="ECO:0000256" key="6">
    <source>
        <dbReference type="RuleBase" id="RU361124"/>
    </source>
</evidence>
<evidence type="ECO:0000256" key="2">
    <source>
        <dbReference type="ARBA" id="ARBA00008035"/>
    </source>
</evidence>
<evidence type="ECO:0000256" key="5">
    <source>
        <dbReference type="ARBA" id="ARBA00023242"/>
    </source>
</evidence>
<feature type="region of interest" description="Disordered" evidence="7">
    <location>
        <begin position="194"/>
        <end position="232"/>
    </location>
</feature>
<dbReference type="SMART" id="SM00333">
    <property type="entry name" value="TUDOR"/>
    <property type="match status" value="1"/>
</dbReference>
<evidence type="ECO:0000259" key="8">
    <source>
        <dbReference type="SMART" id="SM00333"/>
    </source>
</evidence>
<dbReference type="EMBL" id="JBJXBP010000002">
    <property type="protein sequence ID" value="KAL3844133.1"/>
    <property type="molecule type" value="Genomic_DNA"/>
</dbReference>
<comment type="caution">
    <text evidence="9">The sequence shown here is derived from an EMBL/GenBank/DDBJ whole genome shotgun (WGS) entry which is preliminary data.</text>
</comment>
<evidence type="ECO:0000313" key="10">
    <source>
        <dbReference type="Proteomes" id="UP001634393"/>
    </source>
</evidence>
<feature type="compositionally biased region" description="Low complexity" evidence="7">
    <location>
        <begin position="218"/>
        <end position="227"/>
    </location>
</feature>
<dbReference type="InterPro" id="IPR019542">
    <property type="entry name" value="Enhancer_polycomb-like_N"/>
</dbReference>
<dbReference type="Gene3D" id="2.30.30.140">
    <property type="match status" value="1"/>
</dbReference>
<dbReference type="CDD" id="cd20404">
    <property type="entry name" value="Tudor_Agenet_AtEML-like"/>
    <property type="match status" value="1"/>
</dbReference>
<feature type="compositionally biased region" description="Polar residues" evidence="7">
    <location>
        <begin position="1141"/>
        <end position="1153"/>
    </location>
</feature>
<dbReference type="Pfam" id="PF10513">
    <property type="entry name" value="EPL1"/>
    <property type="match status" value="1"/>
</dbReference>
<feature type="compositionally biased region" description="Basic residues" evidence="7">
    <location>
        <begin position="15"/>
        <end position="26"/>
    </location>
</feature>
<evidence type="ECO:0000313" key="9">
    <source>
        <dbReference type="EMBL" id="KAL3844133.1"/>
    </source>
</evidence>
<dbReference type="InterPro" id="IPR024943">
    <property type="entry name" value="Enhancer_polycomb"/>
</dbReference>
<feature type="compositionally biased region" description="Basic residues" evidence="7">
    <location>
        <begin position="1123"/>
        <end position="1138"/>
    </location>
</feature>
<keyword evidence="3 6" id="KW-0805">Transcription regulation</keyword>
<dbReference type="InterPro" id="IPR002999">
    <property type="entry name" value="Tudor"/>
</dbReference>
<keyword evidence="4 6" id="KW-0804">Transcription</keyword>
<protein>
    <recommendedName>
        <fullName evidence="6">Enhancer of polycomb-like protein</fullName>
    </recommendedName>
</protein>
<evidence type="ECO:0000256" key="1">
    <source>
        <dbReference type="ARBA" id="ARBA00004123"/>
    </source>
</evidence>
<evidence type="ECO:0000256" key="3">
    <source>
        <dbReference type="ARBA" id="ARBA00023015"/>
    </source>
</evidence>